<feature type="non-terminal residue" evidence="2">
    <location>
        <position position="1"/>
    </location>
</feature>
<dbReference type="Gene3D" id="3.40.50.300">
    <property type="entry name" value="P-loop containing nucleotide triphosphate hydrolases"/>
    <property type="match status" value="1"/>
</dbReference>
<sequence length="161" mass="17827">LLRRKSSIGMGRRGSVIRGRRKSIVSSSLTSSGRMSFIMSADESYGKKALRSCIELTILREYNNVTKRPLIMENTVENIASLIRLLTLSFGHALLCGRRGSGKRSAARLAGILASHEVIAIKNSTFVRTDLIFKSPFVNAIRGLNWRDCIRDAIFNAIEGV</sequence>
<accession>A0A9W7L871</accession>
<dbReference type="InterPro" id="IPR027417">
    <property type="entry name" value="P-loop_NTPase"/>
</dbReference>
<gene>
    <name evidence="2" type="ORF">TrCOL_g8215</name>
</gene>
<evidence type="ECO:0000313" key="2">
    <source>
        <dbReference type="EMBL" id="GMI39306.1"/>
    </source>
</evidence>
<dbReference type="Gene3D" id="1.20.920.30">
    <property type="match status" value="1"/>
</dbReference>
<name>A0A9W7L871_9STRA</name>
<dbReference type="EMBL" id="BRYA01001125">
    <property type="protein sequence ID" value="GMI39306.1"/>
    <property type="molecule type" value="Genomic_DNA"/>
</dbReference>
<feature type="domain" description="Dynein heavy chain AAA module D4" evidence="1">
    <location>
        <begin position="71"/>
        <end position="122"/>
    </location>
</feature>
<protein>
    <recommendedName>
        <fullName evidence="1">Dynein heavy chain AAA module D4 domain-containing protein</fullName>
    </recommendedName>
</protein>
<reference evidence="3" key="1">
    <citation type="journal article" date="2023" name="Commun. Biol.">
        <title>Genome analysis of Parmales, the sister group of diatoms, reveals the evolutionary specialization of diatoms from phago-mixotrophs to photoautotrophs.</title>
        <authorList>
            <person name="Ban H."/>
            <person name="Sato S."/>
            <person name="Yoshikawa S."/>
            <person name="Yamada K."/>
            <person name="Nakamura Y."/>
            <person name="Ichinomiya M."/>
            <person name="Sato N."/>
            <person name="Blanc-Mathieu R."/>
            <person name="Endo H."/>
            <person name="Kuwata A."/>
            <person name="Ogata H."/>
        </authorList>
    </citation>
    <scope>NUCLEOTIDE SEQUENCE [LARGE SCALE GENOMIC DNA]</scope>
</reference>
<evidence type="ECO:0000259" key="1">
    <source>
        <dbReference type="Pfam" id="PF12780"/>
    </source>
</evidence>
<organism evidence="2 3">
    <name type="scientific">Triparma columacea</name>
    <dbReference type="NCBI Taxonomy" id="722753"/>
    <lineage>
        <taxon>Eukaryota</taxon>
        <taxon>Sar</taxon>
        <taxon>Stramenopiles</taxon>
        <taxon>Ochrophyta</taxon>
        <taxon>Bolidophyceae</taxon>
        <taxon>Parmales</taxon>
        <taxon>Triparmaceae</taxon>
        <taxon>Triparma</taxon>
    </lineage>
</organism>
<keyword evidence="3" id="KW-1185">Reference proteome</keyword>
<dbReference type="Proteomes" id="UP001165065">
    <property type="component" value="Unassembled WGS sequence"/>
</dbReference>
<dbReference type="AlphaFoldDB" id="A0A9W7L871"/>
<proteinExistence type="predicted"/>
<evidence type="ECO:0000313" key="3">
    <source>
        <dbReference type="Proteomes" id="UP001165065"/>
    </source>
</evidence>
<comment type="caution">
    <text evidence="2">The sequence shown here is derived from an EMBL/GenBank/DDBJ whole genome shotgun (WGS) entry which is preliminary data.</text>
</comment>
<dbReference type="Pfam" id="PF12780">
    <property type="entry name" value="AAA_8"/>
    <property type="match status" value="1"/>
</dbReference>
<dbReference type="InterPro" id="IPR024317">
    <property type="entry name" value="Dynein_heavy_chain_D4_dom"/>
</dbReference>